<keyword evidence="4" id="KW-1185">Reference proteome</keyword>
<feature type="compositionally biased region" description="Polar residues" evidence="1">
    <location>
        <begin position="45"/>
        <end position="66"/>
    </location>
</feature>
<reference evidence="3 4" key="1">
    <citation type="journal article" date="2014" name="PLoS Genet.">
        <title>Phylogenetically driven sequencing of extremely halophilic archaea reveals strategies for static and dynamic osmo-response.</title>
        <authorList>
            <person name="Becker E.A."/>
            <person name="Seitzer P.M."/>
            <person name="Tritt A."/>
            <person name="Larsen D."/>
            <person name="Krusor M."/>
            <person name="Yao A.I."/>
            <person name="Wu D."/>
            <person name="Madern D."/>
            <person name="Eisen J.A."/>
            <person name="Darling A.E."/>
            <person name="Facciotti M.T."/>
        </authorList>
    </citation>
    <scope>NUCLEOTIDE SEQUENCE [LARGE SCALE GENOMIC DNA]</scope>
    <source>
        <strain evidence="3 4">JCM 10478</strain>
    </source>
</reference>
<dbReference type="EMBL" id="AOID01000019">
    <property type="protein sequence ID" value="ELY68935.1"/>
    <property type="molecule type" value="Genomic_DNA"/>
</dbReference>
<evidence type="ECO:0000313" key="3">
    <source>
        <dbReference type="EMBL" id="ELY68935.1"/>
    </source>
</evidence>
<keyword evidence="2" id="KW-0812">Transmembrane</keyword>
<name>L9Y4E0_9EURY</name>
<sequence>MYQTQSRPLATALRLALVLALVATVLGASAPAVAADGPTVDSEPSVASVQAENATTNSTDDSTPSQADRLRVTPVTNDEEYLSIETRASDESYNTTGPTATFELSEPVDAARVSQSQADVNVLGGGTVIQIEYADDAAGSNASLYTTELFFADGSTHAVDLYATETDVSVEAAKYTQYSDYIDYTLDQAEAAGYERTAAGARDYLENQEERAKLFDSLFTEQVMMFISVAFAAAQNFVTWILGIAVIAGLAIFLERKHGWILRLQQMAESRAELMREAVRQDYEERRNSAAKHPLEDISEIGINASRYWAESDVETVDDMIEIACKGIVKVDERGNIVYDEDGNAVFSHHGVDDLKDVDPLTTDQLRSQTWLSPLILEGRLAATTALSNIEAALLVAEKDYNRGNEVREARRTVSELNARLSGDRDYQHAETSSNAARPDRHTDIGGHAAGGD</sequence>
<gene>
    <name evidence="3" type="ORF">C489_06198</name>
</gene>
<evidence type="ECO:0000256" key="2">
    <source>
        <dbReference type="SAM" id="Phobius"/>
    </source>
</evidence>
<proteinExistence type="predicted"/>
<protein>
    <submittedName>
        <fullName evidence="3">Uncharacterized protein</fullName>
    </submittedName>
</protein>
<organism evidence="3 4">
    <name type="scientific">Natrinema versiforme JCM 10478</name>
    <dbReference type="NCBI Taxonomy" id="1227496"/>
    <lineage>
        <taxon>Archaea</taxon>
        <taxon>Methanobacteriati</taxon>
        <taxon>Methanobacteriota</taxon>
        <taxon>Stenosarchaea group</taxon>
        <taxon>Halobacteria</taxon>
        <taxon>Halobacteriales</taxon>
        <taxon>Natrialbaceae</taxon>
        <taxon>Natrinema</taxon>
    </lineage>
</organism>
<dbReference type="Proteomes" id="UP000011632">
    <property type="component" value="Unassembled WGS sequence"/>
</dbReference>
<feature type="transmembrane region" description="Helical" evidence="2">
    <location>
        <begin position="223"/>
        <end position="254"/>
    </location>
</feature>
<dbReference type="PATRIC" id="fig|1227496.3.peg.1251"/>
<feature type="region of interest" description="Disordered" evidence="1">
    <location>
        <begin position="34"/>
        <end position="76"/>
    </location>
</feature>
<dbReference type="STRING" id="1227496.C489_06198"/>
<dbReference type="AlphaFoldDB" id="L9Y4E0"/>
<evidence type="ECO:0000256" key="1">
    <source>
        <dbReference type="SAM" id="MobiDB-lite"/>
    </source>
</evidence>
<feature type="region of interest" description="Disordered" evidence="1">
    <location>
        <begin position="419"/>
        <end position="453"/>
    </location>
</feature>
<dbReference type="RefSeq" id="WP_006430297.1">
    <property type="nucleotide sequence ID" value="NZ_AOID01000019.1"/>
</dbReference>
<accession>L9Y4E0</accession>
<comment type="caution">
    <text evidence="3">The sequence shown here is derived from an EMBL/GenBank/DDBJ whole genome shotgun (WGS) entry which is preliminary data.</text>
</comment>
<evidence type="ECO:0000313" key="4">
    <source>
        <dbReference type="Proteomes" id="UP000011632"/>
    </source>
</evidence>
<keyword evidence="2" id="KW-0472">Membrane</keyword>
<keyword evidence="2" id="KW-1133">Transmembrane helix</keyword>